<accession>A0A7D6ZPC8</accession>
<dbReference type="KEGG" id="cint:HZF06_19670"/>
<keyword evidence="1" id="KW-0167">Capsid protein</keyword>
<organism evidence="1 2">
    <name type="scientific">Clostridium intestinale</name>
    <dbReference type="NCBI Taxonomy" id="36845"/>
    <lineage>
        <taxon>Bacteria</taxon>
        <taxon>Bacillati</taxon>
        <taxon>Bacillota</taxon>
        <taxon>Clostridia</taxon>
        <taxon>Eubacteriales</taxon>
        <taxon>Clostridiaceae</taxon>
        <taxon>Clostridium</taxon>
    </lineage>
</organism>
<keyword evidence="1" id="KW-0946">Virion</keyword>
<reference evidence="1 2" key="1">
    <citation type="submission" date="2020-07" db="EMBL/GenBank/DDBJ databases">
        <title>Electron transfer.</title>
        <authorList>
            <person name="Huang L."/>
            <person name="Liu X."/>
            <person name="Zhou S."/>
        </authorList>
    </citation>
    <scope>NUCLEOTIDE SEQUENCE [LARGE SCALE GENOMIC DNA]</scope>
    <source>
        <strain evidence="1 2">Lx1</strain>
    </source>
</reference>
<gene>
    <name evidence="1" type="ORF">HZF06_19670</name>
</gene>
<dbReference type="PANTHER" id="PTHR39179">
    <property type="entry name" value="SPORE COAT PROTEIN I"/>
    <property type="match status" value="1"/>
</dbReference>
<sequence>MNKLRYSDEKYLCDYDLDTDLFELFDLKVEDLIPLRSVYILITDKGKKILKKIENTEDMKFITTALDYIKEGYSDILTFVKAGDGNYYVRWKDGIYCVMELIEGRECCCSNPLDVVIASKALAQYHKSSLGILKYLEGSNLEILKSNLGKFPNKFNEAKENLLDIKQRVGKYGYKNTFDNILLESIDEQIENINESIKRIEKSNYENLCRDENKIVLCHNDLAHHNIILSEDRAYFIDFEYSLVDIRVHDICNFLMKSIKNYGYDFDKSIEIINAYDSVWKIEKDELEVLYAIMTFPNDYYNLVYNYYNKKKNWSYESFLSKFQNKLADELDRKDFLKIYEEKKITK</sequence>
<dbReference type="GO" id="GO:0042601">
    <property type="term" value="C:endospore-forming forespore"/>
    <property type="evidence" value="ECO:0007669"/>
    <property type="project" value="TreeGrafter"/>
</dbReference>
<dbReference type="InterPro" id="IPR011009">
    <property type="entry name" value="Kinase-like_dom_sf"/>
</dbReference>
<dbReference type="SUPFAM" id="SSF56112">
    <property type="entry name" value="Protein kinase-like (PK-like)"/>
    <property type="match status" value="1"/>
</dbReference>
<dbReference type="EMBL" id="CP059378">
    <property type="protein sequence ID" value="QLY79263.1"/>
    <property type="molecule type" value="Genomic_DNA"/>
</dbReference>
<dbReference type="InterPro" id="IPR047175">
    <property type="entry name" value="CotS-like"/>
</dbReference>
<proteinExistence type="predicted"/>
<evidence type="ECO:0000313" key="1">
    <source>
        <dbReference type="EMBL" id="QLY79263.1"/>
    </source>
</evidence>
<dbReference type="NCBIfam" id="TIGR02906">
    <property type="entry name" value="spore_CotS"/>
    <property type="match status" value="1"/>
</dbReference>
<evidence type="ECO:0000313" key="2">
    <source>
        <dbReference type="Proteomes" id="UP000512286"/>
    </source>
</evidence>
<name>A0A7D6ZPC8_9CLOT</name>
<protein>
    <submittedName>
        <fullName evidence="1">CotS family spore coat protein</fullName>
    </submittedName>
</protein>
<dbReference type="AlphaFoldDB" id="A0A7D6ZPC8"/>
<dbReference type="Gene3D" id="3.90.1200.10">
    <property type="match status" value="1"/>
</dbReference>
<dbReference type="PANTHER" id="PTHR39179:SF1">
    <property type="entry name" value="SPORE COAT PROTEIN I"/>
    <property type="match status" value="1"/>
</dbReference>
<dbReference type="RefSeq" id="WP_181601453.1">
    <property type="nucleotide sequence ID" value="NZ_CP059378.1"/>
</dbReference>
<dbReference type="Proteomes" id="UP000512286">
    <property type="component" value="Chromosome"/>
</dbReference>
<dbReference type="Pfam" id="PF01633">
    <property type="entry name" value="Choline_kinase"/>
    <property type="match status" value="1"/>
</dbReference>
<dbReference type="Gene3D" id="3.30.200.20">
    <property type="entry name" value="Phosphorylase Kinase, domain 1"/>
    <property type="match status" value="1"/>
</dbReference>
<dbReference type="InterPro" id="IPR014255">
    <property type="entry name" value="Spore_coat_CotS"/>
</dbReference>